<sequence length="64" mass="7731">MDTIVCENKWCIHYQKSRCTFDEIEINSYGMCADCVMRDPDETELKRFPRRMLDTDFPETFPEE</sequence>
<evidence type="ECO:0000313" key="2">
    <source>
        <dbReference type="Proteomes" id="UP000606499"/>
    </source>
</evidence>
<gene>
    <name evidence="1" type="ORF">H8S45_00150</name>
</gene>
<protein>
    <recommendedName>
        <fullName evidence="3">DUF1540 domain-containing protein</fullName>
    </recommendedName>
</protein>
<organism evidence="1 2">
    <name type="scientific">Agathobaculum faecis</name>
    <dbReference type="NCBI Taxonomy" id="2763013"/>
    <lineage>
        <taxon>Bacteria</taxon>
        <taxon>Bacillati</taxon>
        <taxon>Bacillota</taxon>
        <taxon>Clostridia</taxon>
        <taxon>Eubacteriales</taxon>
        <taxon>Butyricicoccaceae</taxon>
        <taxon>Agathobaculum</taxon>
    </lineage>
</organism>
<dbReference type="AlphaFoldDB" id="A0A923LSM6"/>
<proteinExistence type="predicted"/>
<dbReference type="EMBL" id="JACOPL010000001">
    <property type="protein sequence ID" value="MBC5723888.1"/>
    <property type="molecule type" value="Genomic_DNA"/>
</dbReference>
<reference evidence="1" key="1">
    <citation type="submission" date="2020-08" db="EMBL/GenBank/DDBJ databases">
        <title>Genome public.</title>
        <authorList>
            <person name="Liu C."/>
            <person name="Sun Q."/>
        </authorList>
    </citation>
    <scope>NUCLEOTIDE SEQUENCE</scope>
    <source>
        <strain evidence="1">NSJ-28</strain>
    </source>
</reference>
<dbReference type="Proteomes" id="UP000606499">
    <property type="component" value="Unassembled WGS sequence"/>
</dbReference>
<evidence type="ECO:0000313" key="1">
    <source>
        <dbReference type="EMBL" id="MBC5723888.1"/>
    </source>
</evidence>
<comment type="caution">
    <text evidence="1">The sequence shown here is derived from an EMBL/GenBank/DDBJ whole genome shotgun (WGS) entry which is preliminary data.</text>
</comment>
<evidence type="ECO:0008006" key="3">
    <source>
        <dbReference type="Google" id="ProtNLM"/>
    </source>
</evidence>
<name>A0A923LSM6_9FIRM</name>
<keyword evidence="2" id="KW-1185">Reference proteome</keyword>
<accession>A0A923LSM6</accession>
<dbReference type="RefSeq" id="WP_054327687.1">
    <property type="nucleotide sequence ID" value="NZ_JACOPL010000001.1"/>
</dbReference>